<reference evidence="2" key="1">
    <citation type="submission" date="2023-03" db="EMBL/GenBank/DDBJ databases">
        <title>Actinoallomurus iriomotensis NBRC 103684.</title>
        <authorList>
            <person name="Ichikawa N."/>
            <person name="Sato H."/>
            <person name="Tonouchi N."/>
        </authorList>
    </citation>
    <scope>NUCLEOTIDE SEQUENCE</scope>
    <source>
        <strain evidence="2">NBRC 103684</strain>
    </source>
</reference>
<comment type="caution">
    <text evidence="2">The sequence shown here is derived from an EMBL/GenBank/DDBJ whole genome shotgun (WGS) entry which is preliminary data.</text>
</comment>
<feature type="region of interest" description="Disordered" evidence="1">
    <location>
        <begin position="62"/>
        <end position="102"/>
    </location>
</feature>
<protein>
    <submittedName>
        <fullName evidence="2">Uncharacterized protein</fullName>
    </submittedName>
</protein>
<name>A0A9W6RXD7_9ACTN</name>
<dbReference type="EMBL" id="BSTK01000002">
    <property type="protein sequence ID" value="GLY83805.1"/>
    <property type="molecule type" value="Genomic_DNA"/>
</dbReference>
<proteinExistence type="predicted"/>
<keyword evidence="3" id="KW-1185">Reference proteome</keyword>
<dbReference type="AlphaFoldDB" id="A0A9W6RXD7"/>
<gene>
    <name evidence="2" type="ORF">Airi02_017340</name>
</gene>
<evidence type="ECO:0000313" key="2">
    <source>
        <dbReference type="EMBL" id="GLY83805.1"/>
    </source>
</evidence>
<evidence type="ECO:0000256" key="1">
    <source>
        <dbReference type="SAM" id="MobiDB-lite"/>
    </source>
</evidence>
<sequence>MLEGRTGQSPGRRRLRITLADAHAGRPTCWTGCRATSAFWPLWDAERRTFADKLPHTIVLGRPGHGGLAPPSPDVPAAWERPRPSRSVLLEPNLRGVSREQP</sequence>
<dbReference type="Proteomes" id="UP001165074">
    <property type="component" value="Unassembled WGS sequence"/>
</dbReference>
<accession>A0A9W6RXD7</accession>
<evidence type="ECO:0000313" key="3">
    <source>
        <dbReference type="Proteomes" id="UP001165074"/>
    </source>
</evidence>
<organism evidence="2 3">
    <name type="scientific">Actinoallomurus iriomotensis</name>
    <dbReference type="NCBI Taxonomy" id="478107"/>
    <lineage>
        <taxon>Bacteria</taxon>
        <taxon>Bacillati</taxon>
        <taxon>Actinomycetota</taxon>
        <taxon>Actinomycetes</taxon>
        <taxon>Streptosporangiales</taxon>
        <taxon>Thermomonosporaceae</taxon>
        <taxon>Actinoallomurus</taxon>
    </lineage>
</organism>